<organism evidence="2 3">
    <name type="scientific">Nocardioides marinquilinus</name>
    <dbReference type="NCBI Taxonomy" id="1210400"/>
    <lineage>
        <taxon>Bacteria</taxon>
        <taxon>Bacillati</taxon>
        <taxon>Actinomycetota</taxon>
        <taxon>Actinomycetes</taxon>
        <taxon>Propionibacteriales</taxon>
        <taxon>Nocardioidaceae</taxon>
        <taxon>Nocardioides</taxon>
    </lineage>
</organism>
<dbReference type="PROSITE" id="PS51257">
    <property type="entry name" value="PROKAR_LIPOPROTEIN"/>
    <property type="match status" value="1"/>
</dbReference>
<evidence type="ECO:0000256" key="1">
    <source>
        <dbReference type="SAM" id="MobiDB-lite"/>
    </source>
</evidence>
<dbReference type="EMBL" id="BAABKG010000001">
    <property type="protein sequence ID" value="GAA5143375.1"/>
    <property type="molecule type" value="Genomic_DNA"/>
</dbReference>
<comment type="caution">
    <text evidence="2">The sequence shown here is derived from an EMBL/GenBank/DDBJ whole genome shotgun (WGS) entry which is preliminary data.</text>
</comment>
<proteinExistence type="predicted"/>
<reference evidence="3" key="1">
    <citation type="journal article" date="2019" name="Int. J. Syst. Evol. Microbiol.">
        <title>The Global Catalogue of Microorganisms (GCM) 10K type strain sequencing project: providing services to taxonomists for standard genome sequencing and annotation.</title>
        <authorList>
            <consortium name="The Broad Institute Genomics Platform"/>
            <consortium name="The Broad Institute Genome Sequencing Center for Infectious Disease"/>
            <person name="Wu L."/>
            <person name="Ma J."/>
        </authorList>
    </citation>
    <scope>NUCLEOTIDE SEQUENCE [LARGE SCALE GENOMIC DNA]</scope>
    <source>
        <strain evidence="3">JCM 18459</strain>
    </source>
</reference>
<sequence length="171" mass="18106">MRVLLLLAGALTCVLLSGCDGGESDADDPGSPPESRSTTAPQPEPDFATAADLLAAAEDAGVEVCAKPQVSRNASSAIDQLHCNLYAPTYVTARIYDDIVDQAYDIAGQRELAFYDQREGRPPQGVLYNQDGSPPWLLAGPLEQVRAASDDLGGVLIDMSYRENAIKPTGP</sequence>
<accession>A0ABP9PAI0</accession>
<protein>
    <recommendedName>
        <fullName evidence="4">DUF3558 domain-containing protein</fullName>
    </recommendedName>
</protein>
<dbReference type="Proteomes" id="UP001500221">
    <property type="component" value="Unassembled WGS sequence"/>
</dbReference>
<gene>
    <name evidence="2" type="ORF">GCM10023340_08670</name>
</gene>
<evidence type="ECO:0000313" key="3">
    <source>
        <dbReference type="Proteomes" id="UP001500221"/>
    </source>
</evidence>
<keyword evidence="3" id="KW-1185">Reference proteome</keyword>
<dbReference type="RefSeq" id="WP_345454891.1">
    <property type="nucleotide sequence ID" value="NZ_BAABKG010000001.1"/>
</dbReference>
<evidence type="ECO:0000313" key="2">
    <source>
        <dbReference type="EMBL" id="GAA5143375.1"/>
    </source>
</evidence>
<feature type="region of interest" description="Disordered" evidence="1">
    <location>
        <begin position="22"/>
        <end position="45"/>
    </location>
</feature>
<name>A0ABP9PAI0_9ACTN</name>
<evidence type="ECO:0008006" key="4">
    <source>
        <dbReference type="Google" id="ProtNLM"/>
    </source>
</evidence>